<dbReference type="InterPro" id="IPR011004">
    <property type="entry name" value="Trimer_LpxA-like_sf"/>
</dbReference>
<dbReference type="AlphaFoldDB" id="A0A378F5W8"/>
<gene>
    <name evidence="1" type="ORF">NCTC9617_01094</name>
</gene>
<organism evidence="1 2">
    <name type="scientific">Klebsiella pneumoniae</name>
    <dbReference type="NCBI Taxonomy" id="573"/>
    <lineage>
        <taxon>Bacteria</taxon>
        <taxon>Pseudomonadati</taxon>
        <taxon>Pseudomonadota</taxon>
        <taxon>Gammaproteobacteria</taxon>
        <taxon>Enterobacterales</taxon>
        <taxon>Enterobacteriaceae</taxon>
        <taxon>Klebsiella/Raoultella group</taxon>
        <taxon>Klebsiella</taxon>
        <taxon>Klebsiella pneumoniae complex</taxon>
    </lineage>
</organism>
<keyword evidence="1" id="KW-0808">Transferase</keyword>
<dbReference type="EMBL" id="UGNC01000004">
    <property type="protein sequence ID" value="STW39569.1"/>
    <property type="molecule type" value="Genomic_DNA"/>
</dbReference>
<evidence type="ECO:0000313" key="1">
    <source>
        <dbReference type="EMBL" id="STW39569.1"/>
    </source>
</evidence>
<proteinExistence type="predicted"/>
<dbReference type="SUPFAM" id="SSF51161">
    <property type="entry name" value="Trimeric LpxA-like enzymes"/>
    <property type="match status" value="1"/>
</dbReference>
<sequence length="53" mass="5587">MRYSSQVAENAVIEGNCLLKHRAMVGGEAQLRGGPILLDDDVLIQGGQSSSAM</sequence>
<protein>
    <submittedName>
        <fullName evidence="1">Transferase</fullName>
    </submittedName>
</protein>
<name>A0A378F5W8_KLEPN</name>
<dbReference type="GO" id="GO:0016740">
    <property type="term" value="F:transferase activity"/>
    <property type="evidence" value="ECO:0007669"/>
    <property type="project" value="UniProtKB-KW"/>
</dbReference>
<dbReference type="Proteomes" id="UP000255167">
    <property type="component" value="Unassembled WGS sequence"/>
</dbReference>
<evidence type="ECO:0000313" key="2">
    <source>
        <dbReference type="Proteomes" id="UP000255167"/>
    </source>
</evidence>
<reference evidence="1 2" key="1">
    <citation type="submission" date="2018-06" db="EMBL/GenBank/DDBJ databases">
        <authorList>
            <consortium name="Pathogen Informatics"/>
            <person name="Doyle S."/>
        </authorList>
    </citation>
    <scope>NUCLEOTIDE SEQUENCE [LARGE SCALE GENOMIC DNA]</scope>
    <source>
        <strain evidence="1 2">NCTC9617</strain>
    </source>
</reference>
<accession>A0A378F5W8</accession>